<reference evidence="4" key="2">
    <citation type="submission" date="2020-09" db="EMBL/GenBank/DDBJ databases">
        <authorList>
            <person name="Sun Q."/>
            <person name="Zhou Y."/>
        </authorList>
    </citation>
    <scope>NUCLEOTIDE SEQUENCE</scope>
    <source>
        <strain evidence="4">CGMCC 1.12160</strain>
    </source>
</reference>
<dbReference type="FunFam" id="3.40.50.720:FF:000084">
    <property type="entry name" value="Short-chain dehydrogenase reductase"/>
    <property type="match status" value="1"/>
</dbReference>
<dbReference type="CDD" id="cd05233">
    <property type="entry name" value="SDR_c"/>
    <property type="match status" value="1"/>
</dbReference>
<dbReference type="PANTHER" id="PTHR42760">
    <property type="entry name" value="SHORT-CHAIN DEHYDROGENASES/REDUCTASES FAMILY MEMBER"/>
    <property type="match status" value="1"/>
</dbReference>
<evidence type="ECO:0000313" key="4">
    <source>
        <dbReference type="EMBL" id="GGF37835.1"/>
    </source>
</evidence>
<evidence type="ECO:0000256" key="1">
    <source>
        <dbReference type="ARBA" id="ARBA00006484"/>
    </source>
</evidence>
<dbReference type="EMBL" id="BMEM01000001">
    <property type="protein sequence ID" value="GGF37835.1"/>
    <property type="molecule type" value="Genomic_DNA"/>
</dbReference>
<dbReference type="Pfam" id="PF13561">
    <property type="entry name" value="adh_short_C2"/>
    <property type="match status" value="1"/>
</dbReference>
<proteinExistence type="inferred from homology"/>
<organism evidence="4 5">
    <name type="scientific">Ornithinimicrobium tianjinense</name>
    <dbReference type="NCBI Taxonomy" id="1195761"/>
    <lineage>
        <taxon>Bacteria</taxon>
        <taxon>Bacillati</taxon>
        <taxon>Actinomycetota</taxon>
        <taxon>Actinomycetes</taxon>
        <taxon>Micrococcales</taxon>
        <taxon>Ornithinimicrobiaceae</taxon>
        <taxon>Ornithinimicrobium</taxon>
    </lineage>
</organism>
<reference evidence="4" key="1">
    <citation type="journal article" date="2014" name="Int. J. Syst. Evol. Microbiol.">
        <title>Complete genome sequence of Corynebacterium casei LMG S-19264T (=DSM 44701T), isolated from a smear-ripened cheese.</title>
        <authorList>
            <consortium name="US DOE Joint Genome Institute (JGI-PGF)"/>
            <person name="Walter F."/>
            <person name="Albersmeier A."/>
            <person name="Kalinowski J."/>
            <person name="Ruckert C."/>
        </authorList>
    </citation>
    <scope>NUCLEOTIDE SEQUENCE</scope>
    <source>
        <strain evidence="4">CGMCC 1.12160</strain>
    </source>
</reference>
<comment type="caution">
    <text evidence="4">The sequence shown here is derived from an EMBL/GenBank/DDBJ whole genome shotgun (WGS) entry which is preliminary data.</text>
</comment>
<sequence length="272" mass="28014">MFLRYAVFAPGGIRAPSASVPGMTRRILITGGGTGIGLAVARTLLAERPALVLVGRREQVLGDAADELRRSDPQADVTTYSCDLTDPAAVEGLAATLRQGPTIDVLVANAGGNYGVGATGSLADIAEAWRADFDGNVLSTVLLAHALTDHLTRPGARIVAMSSIAALRGSGSYGAAKAAVNAWVLDRATRLAPEGITVNAVAPGFVPDTQFWEQRIADDPTIVDDRVRPIPAGRPGTPEEVAAAVAYLASPDAGWTTGQILQVNGGTLLGRG</sequence>
<dbReference type="SMART" id="SM00822">
    <property type="entry name" value="PKS_KR"/>
    <property type="match status" value="1"/>
</dbReference>
<keyword evidence="5" id="KW-1185">Reference proteome</keyword>
<evidence type="ECO:0000259" key="3">
    <source>
        <dbReference type="SMART" id="SM00822"/>
    </source>
</evidence>
<dbReference type="PRINTS" id="PR00081">
    <property type="entry name" value="GDHRDH"/>
</dbReference>
<keyword evidence="2" id="KW-0560">Oxidoreductase</keyword>
<feature type="domain" description="Ketoreductase" evidence="3">
    <location>
        <begin position="25"/>
        <end position="215"/>
    </location>
</feature>
<name>A0A917EZT4_9MICO</name>
<accession>A0A917EZT4</accession>
<protein>
    <submittedName>
        <fullName evidence="4">3-oxoacyl-ACP reductase</fullName>
    </submittedName>
</protein>
<gene>
    <name evidence="4" type="primary">fabG</name>
    <name evidence="4" type="ORF">GCM10011366_01710</name>
</gene>
<dbReference type="GO" id="GO:0016616">
    <property type="term" value="F:oxidoreductase activity, acting on the CH-OH group of donors, NAD or NADP as acceptor"/>
    <property type="evidence" value="ECO:0007669"/>
    <property type="project" value="TreeGrafter"/>
</dbReference>
<dbReference type="InterPro" id="IPR036291">
    <property type="entry name" value="NAD(P)-bd_dom_sf"/>
</dbReference>
<dbReference type="InterPro" id="IPR057326">
    <property type="entry name" value="KR_dom"/>
</dbReference>
<dbReference type="PANTHER" id="PTHR42760:SF78">
    <property type="entry name" value="3-OXOACYL-[ACYL-CARRIER-PROTEIN] REDUCTASE [NADH]"/>
    <property type="match status" value="1"/>
</dbReference>
<evidence type="ECO:0000256" key="2">
    <source>
        <dbReference type="ARBA" id="ARBA00023002"/>
    </source>
</evidence>
<dbReference type="SUPFAM" id="SSF51735">
    <property type="entry name" value="NAD(P)-binding Rossmann-fold domains"/>
    <property type="match status" value="1"/>
</dbReference>
<dbReference type="AlphaFoldDB" id="A0A917EZT4"/>
<dbReference type="InterPro" id="IPR002347">
    <property type="entry name" value="SDR_fam"/>
</dbReference>
<dbReference type="Proteomes" id="UP000605670">
    <property type="component" value="Unassembled WGS sequence"/>
</dbReference>
<comment type="similarity">
    <text evidence="1">Belongs to the short-chain dehydrogenases/reductases (SDR) family.</text>
</comment>
<evidence type="ECO:0000313" key="5">
    <source>
        <dbReference type="Proteomes" id="UP000605670"/>
    </source>
</evidence>
<dbReference type="Gene3D" id="3.40.50.720">
    <property type="entry name" value="NAD(P)-binding Rossmann-like Domain"/>
    <property type="match status" value="1"/>
</dbReference>